<dbReference type="InterPro" id="IPR032466">
    <property type="entry name" value="Metal_Hydrolase"/>
</dbReference>
<accession>A0ABV8R448</accession>
<keyword evidence="2" id="KW-0378">Hydrolase</keyword>
<dbReference type="Gene3D" id="3.20.20.140">
    <property type="entry name" value="Metal-dependent hydrolases"/>
    <property type="match status" value="1"/>
</dbReference>
<name>A0ABV8R448_9MICC</name>
<dbReference type="PANTHER" id="PTHR46124:SF2">
    <property type="entry name" value="D-AMINOACYL-TRNA DEACYLASE"/>
    <property type="match status" value="1"/>
</dbReference>
<reference evidence="3" key="1">
    <citation type="journal article" date="2019" name="Int. J. Syst. Evol. Microbiol.">
        <title>The Global Catalogue of Microorganisms (GCM) 10K type strain sequencing project: providing services to taxonomists for standard genome sequencing and annotation.</title>
        <authorList>
            <consortium name="The Broad Institute Genomics Platform"/>
            <consortium name="The Broad Institute Genome Sequencing Center for Infectious Disease"/>
            <person name="Wu L."/>
            <person name="Ma J."/>
        </authorList>
    </citation>
    <scope>NUCLEOTIDE SEQUENCE [LARGE SCALE GENOMIC DNA]</scope>
    <source>
        <strain evidence="3">CGMCC 1.10698</strain>
    </source>
</reference>
<dbReference type="Proteomes" id="UP001595773">
    <property type="component" value="Unassembled WGS sequence"/>
</dbReference>
<organism evidence="2 3">
    <name type="scientific">Arthrobacter cryoconiti</name>
    <dbReference type="NCBI Taxonomy" id="748907"/>
    <lineage>
        <taxon>Bacteria</taxon>
        <taxon>Bacillati</taxon>
        <taxon>Actinomycetota</taxon>
        <taxon>Actinomycetes</taxon>
        <taxon>Micrococcales</taxon>
        <taxon>Micrococcaceae</taxon>
        <taxon>Arthrobacter</taxon>
    </lineage>
</organism>
<dbReference type="NCBIfam" id="TIGR00010">
    <property type="entry name" value="YchF/TatD family DNA exonuclease"/>
    <property type="match status" value="1"/>
</dbReference>
<dbReference type="CDD" id="cd01310">
    <property type="entry name" value="TatD_DNAse"/>
    <property type="match status" value="1"/>
</dbReference>
<dbReference type="SUPFAM" id="SSF51556">
    <property type="entry name" value="Metallo-dependent hydrolases"/>
    <property type="match status" value="1"/>
</dbReference>
<proteinExistence type="predicted"/>
<dbReference type="InterPro" id="IPR015991">
    <property type="entry name" value="TatD/YcfH-like"/>
</dbReference>
<keyword evidence="3" id="KW-1185">Reference proteome</keyword>
<keyword evidence="1" id="KW-0479">Metal-binding</keyword>
<sequence length="313" mass="33748">MCTSEIPQQYKRPETVSLAAADAQVQEPGARPRPGFAPAPLALPEPVYDNHTHFDFGDSPIALREALDAASTVGVLGAVQVGCDLASSRFTFAAVDADPRVLGAVAIHPNDAPGLALADGASGGTALEDALIEIETLGAHPRIRAIGETGLDYFRTAPDGLASQQYSFRRHIDIAKRLDLALQIHDRDAHEDVVRVLREEGAPTKVVFHCFSGDEELAKICNDNGWYMSFSGTLTFKNAANLRRALAVADPSLLMVETDAPFLTPHPHRGRPNASYMLPYTVQIMAQLKGLDLDRLGILLRANTEAVYGSWDA</sequence>
<evidence type="ECO:0000313" key="2">
    <source>
        <dbReference type="EMBL" id="MFC4266842.1"/>
    </source>
</evidence>
<dbReference type="PANTHER" id="PTHR46124">
    <property type="entry name" value="D-AMINOACYL-TRNA DEACYLASE"/>
    <property type="match status" value="1"/>
</dbReference>
<dbReference type="RefSeq" id="WP_230065930.1">
    <property type="nucleotide sequence ID" value="NZ_BAABLL010000010.1"/>
</dbReference>
<comment type="caution">
    <text evidence="2">The sequence shown here is derived from an EMBL/GenBank/DDBJ whole genome shotgun (WGS) entry which is preliminary data.</text>
</comment>
<evidence type="ECO:0000313" key="3">
    <source>
        <dbReference type="Proteomes" id="UP001595773"/>
    </source>
</evidence>
<dbReference type="Pfam" id="PF01026">
    <property type="entry name" value="TatD_DNase"/>
    <property type="match status" value="1"/>
</dbReference>
<dbReference type="PIRSF" id="PIRSF005902">
    <property type="entry name" value="DNase_TatD"/>
    <property type="match status" value="1"/>
</dbReference>
<dbReference type="EC" id="3.1.-.-" evidence="2"/>
<protein>
    <submittedName>
        <fullName evidence="2">TatD family hydrolase</fullName>
        <ecNumber evidence="2">3.1.-.-</ecNumber>
    </submittedName>
</protein>
<dbReference type="GO" id="GO:0016787">
    <property type="term" value="F:hydrolase activity"/>
    <property type="evidence" value="ECO:0007669"/>
    <property type="project" value="UniProtKB-KW"/>
</dbReference>
<dbReference type="EMBL" id="JBHSCQ010000022">
    <property type="protein sequence ID" value="MFC4266842.1"/>
    <property type="molecule type" value="Genomic_DNA"/>
</dbReference>
<dbReference type="InterPro" id="IPR001130">
    <property type="entry name" value="TatD-like"/>
</dbReference>
<evidence type="ECO:0000256" key="1">
    <source>
        <dbReference type="ARBA" id="ARBA00022723"/>
    </source>
</evidence>
<gene>
    <name evidence="2" type="ORF">ACFOW9_14630</name>
</gene>